<evidence type="ECO:0000313" key="3">
    <source>
        <dbReference type="Proteomes" id="UP000317990"/>
    </source>
</evidence>
<comment type="caution">
    <text evidence="2">The sequence shown here is derived from an EMBL/GenBank/DDBJ whole genome shotgun (WGS) entry which is preliminary data.</text>
</comment>
<gene>
    <name evidence="2" type="ORF">ERJ67_08680</name>
</gene>
<organism evidence="2 3">
    <name type="scientific">Aphanocapsa feldmannii 277cV</name>
    <dbReference type="NCBI Taxonomy" id="2507553"/>
    <lineage>
        <taxon>Bacteria</taxon>
        <taxon>Bacillati</taxon>
        <taxon>Cyanobacteriota</taxon>
        <taxon>Cyanophyceae</taxon>
        <taxon>Oscillatoriophycideae</taxon>
        <taxon>Chroococcales</taxon>
        <taxon>Microcystaceae</taxon>
        <taxon>Aphanocapsa</taxon>
    </lineage>
</organism>
<feature type="non-terminal residue" evidence="2">
    <location>
        <position position="49"/>
    </location>
</feature>
<sequence length="49" mass="5414">MHIAVIGLSHRTAPVEVREKLSIPEQGLEHSLQHLRSSDQVLEASILST</sequence>
<dbReference type="GO" id="GO:0008883">
    <property type="term" value="F:glutamyl-tRNA reductase activity"/>
    <property type="evidence" value="ECO:0007669"/>
    <property type="project" value="InterPro"/>
</dbReference>
<dbReference type="InterPro" id="IPR015895">
    <property type="entry name" value="4pyrrol_synth_GluRdtase_N"/>
</dbReference>
<proteinExistence type="predicted"/>
<dbReference type="EMBL" id="SRMO01000084">
    <property type="protein sequence ID" value="TGG90803.1"/>
    <property type="molecule type" value="Genomic_DNA"/>
</dbReference>
<protein>
    <submittedName>
        <fullName evidence="2">Glutamyl-tRNA reductase</fullName>
    </submittedName>
</protein>
<dbReference type="Proteomes" id="UP000317990">
    <property type="component" value="Unassembled WGS sequence"/>
</dbReference>
<feature type="domain" description="Glutamyl-tRNA reductase N-terminal" evidence="1">
    <location>
        <begin position="6"/>
        <end position="49"/>
    </location>
</feature>
<reference evidence="2 3" key="1">
    <citation type="journal article" date="2019" name="mSystems">
        <title>Life at home and on the roam: Genomic adaptions reflect the dual lifestyle of an intracellular, facultative symbiont.</title>
        <authorList>
            <person name="Burgsdorf I."/>
        </authorList>
    </citation>
    <scope>NUCLEOTIDE SEQUENCE [LARGE SCALE GENOMIC DNA]</scope>
    <source>
        <strain evidence="2">277cV</strain>
    </source>
</reference>
<dbReference type="Gene3D" id="3.30.460.30">
    <property type="entry name" value="Glutamyl-tRNA reductase, N-terminal domain"/>
    <property type="match status" value="1"/>
</dbReference>
<accession>A0A524RM92</accession>
<dbReference type="GO" id="GO:0033014">
    <property type="term" value="P:tetrapyrrole biosynthetic process"/>
    <property type="evidence" value="ECO:0007669"/>
    <property type="project" value="InterPro"/>
</dbReference>
<dbReference type="SUPFAM" id="SSF69742">
    <property type="entry name" value="Glutamyl tRNA-reductase catalytic, N-terminal domain"/>
    <property type="match status" value="1"/>
</dbReference>
<name>A0A524RM92_9CHRO</name>
<dbReference type="Pfam" id="PF05201">
    <property type="entry name" value="GlutR_N"/>
    <property type="match status" value="1"/>
</dbReference>
<dbReference type="InterPro" id="IPR036343">
    <property type="entry name" value="GluRdtase_N_sf"/>
</dbReference>
<evidence type="ECO:0000313" key="2">
    <source>
        <dbReference type="EMBL" id="TGG90803.1"/>
    </source>
</evidence>
<evidence type="ECO:0000259" key="1">
    <source>
        <dbReference type="Pfam" id="PF05201"/>
    </source>
</evidence>
<dbReference type="AlphaFoldDB" id="A0A524RM92"/>
<dbReference type="GO" id="GO:0050661">
    <property type="term" value="F:NADP binding"/>
    <property type="evidence" value="ECO:0007669"/>
    <property type="project" value="InterPro"/>
</dbReference>